<gene>
    <name evidence="7" type="ORF">BJG266_LOCUS20144</name>
    <name evidence="6" type="ORF">QVE165_LOCUS6724</name>
</gene>
<dbReference type="InterPro" id="IPR006935">
    <property type="entry name" value="Helicase/UvrB_N"/>
</dbReference>
<dbReference type="Proteomes" id="UP000663877">
    <property type="component" value="Unassembled WGS sequence"/>
</dbReference>
<dbReference type="PANTHER" id="PTHR11274:SF0">
    <property type="entry name" value="GENERAL TRANSCRIPTION AND DNA REPAIR FACTOR IIH HELICASE SUBUNIT XPB"/>
    <property type="match status" value="1"/>
</dbReference>
<dbReference type="EMBL" id="CAJNOM010000028">
    <property type="protein sequence ID" value="CAF0848870.1"/>
    <property type="molecule type" value="Genomic_DNA"/>
</dbReference>
<sequence length="122" mass="13902">MISSSLEFDNNIALELFTTNYKHSRDFLFAIAENIFKELLQDSQIKECRPISTEQLIIIDQDLSLVLFEVIQHKISINLKCLILLDEVHTALAKSFRKILSTAPSLIKFGLGATLVHEEDKI</sequence>
<evidence type="ECO:0000256" key="2">
    <source>
        <dbReference type="ARBA" id="ARBA00022801"/>
    </source>
</evidence>
<dbReference type="GO" id="GO:0016787">
    <property type="term" value="F:hydrolase activity"/>
    <property type="evidence" value="ECO:0007669"/>
    <property type="project" value="UniProtKB-KW"/>
</dbReference>
<dbReference type="GO" id="GO:0006367">
    <property type="term" value="P:transcription initiation at RNA polymerase II promoter"/>
    <property type="evidence" value="ECO:0007669"/>
    <property type="project" value="TreeGrafter"/>
</dbReference>
<evidence type="ECO:0000313" key="8">
    <source>
        <dbReference type="Proteomes" id="UP000663832"/>
    </source>
</evidence>
<dbReference type="GO" id="GO:0097550">
    <property type="term" value="C:transcription preinitiation complex"/>
    <property type="evidence" value="ECO:0007669"/>
    <property type="project" value="TreeGrafter"/>
</dbReference>
<evidence type="ECO:0000256" key="3">
    <source>
        <dbReference type="ARBA" id="ARBA00022806"/>
    </source>
</evidence>
<dbReference type="InterPro" id="IPR050615">
    <property type="entry name" value="ATP-dep_DNA_Helicase"/>
</dbReference>
<proteinExistence type="predicted"/>
<evidence type="ECO:0000313" key="7">
    <source>
        <dbReference type="EMBL" id="CAF1078879.1"/>
    </source>
</evidence>
<name>A0A814MNH1_9BILA</name>
<evidence type="ECO:0000259" key="5">
    <source>
        <dbReference type="Pfam" id="PF04851"/>
    </source>
</evidence>
<dbReference type="GO" id="GO:0003677">
    <property type="term" value="F:DNA binding"/>
    <property type="evidence" value="ECO:0007669"/>
    <property type="project" value="InterPro"/>
</dbReference>
<keyword evidence="3" id="KW-0347">Helicase</keyword>
<dbReference type="GO" id="GO:0005675">
    <property type="term" value="C:transcription factor TFIIH holo complex"/>
    <property type="evidence" value="ECO:0007669"/>
    <property type="project" value="TreeGrafter"/>
</dbReference>
<dbReference type="AlphaFoldDB" id="A0A814MNH1"/>
<keyword evidence="1" id="KW-0547">Nucleotide-binding</keyword>
<dbReference type="GO" id="GO:0000112">
    <property type="term" value="C:nucleotide-excision repair factor 3 complex"/>
    <property type="evidence" value="ECO:0007669"/>
    <property type="project" value="TreeGrafter"/>
</dbReference>
<dbReference type="Proteomes" id="UP000663832">
    <property type="component" value="Unassembled WGS sequence"/>
</dbReference>
<protein>
    <recommendedName>
        <fullName evidence="5">Helicase/UvrB N-terminal domain-containing protein</fullName>
    </recommendedName>
</protein>
<dbReference type="PANTHER" id="PTHR11274">
    <property type="entry name" value="RAD25/XP-B DNA REPAIR HELICASE"/>
    <property type="match status" value="1"/>
</dbReference>
<keyword evidence="4" id="KW-0067">ATP-binding</keyword>
<dbReference type="Pfam" id="PF04851">
    <property type="entry name" value="ResIII"/>
    <property type="match status" value="1"/>
</dbReference>
<dbReference type="GO" id="GO:0043138">
    <property type="term" value="F:3'-5' DNA helicase activity"/>
    <property type="evidence" value="ECO:0007669"/>
    <property type="project" value="TreeGrafter"/>
</dbReference>
<dbReference type="GO" id="GO:0005524">
    <property type="term" value="F:ATP binding"/>
    <property type="evidence" value="ECO:0007669"/>
    <property type="project" value="UniProtKB-KW"/>
</dbReference>
<evidence type="ECO:0000313" key="9">
    <source>
        <dbReference type="Proteomes" id="UP000663877"/>
    </source>
</evidence>
<comment type="caution">
    <text evidence="7">The sequence shown here is derived from an EMBL/GenBank/DDBJ whole genome shotgun (WGS) entry which is preliminary data.</text>
</comment>
<evidence type="ECO:0000256" key="4">
    <source>
        <dbReference type="ARBA" id="ARBA00022840"/>
    </source>
</evidence>
<dbReference type="Gene3D" id="3.40.50.300">
    <property type="entry name" value="P-loop containing nucleotide triphosphate hydrolases"/>
    <property type="match status" value="1"/>
</dbReference>
<evidence type="ECO:0000256" key="1">
    <source>
        <dbReference type="ARBA" id="ARBA00022741"/>
    </source>
</evidence>
<keyword evidence="8" id="KW-1185">Reference proteome</keyword>
<evidence type="ECO:0000313" key="6">
    <source>
        <dbReference type="EMBL" id="CAF0848870.1"/>
    </source>
</evidence>
<dbReference type="InterPro" id="IPR027417">
    <property type="entry name" value="P-loop_NTPase"/>
</dbReference>
<keyword evidence="2" id="KW-0378">Hydrolase</keyword>
<dbReference type="EMBL" id="CAJNOI010000112">
    <property type="protein sequence ID" value="CAF1078879.1"/>
    <property type="molecule type" value="Genomic_DNA"/>
</dbReference>
<accession>A0A814MNH1</accession>
<reference evidence="7" key="1">
    <citation type="submission" date="2021-02" db="EMBL/GenBank/DDBJ databases">
        <authorList>
            <person name="Nowell W R."/>
        </authorList>
    </citation>
    <scope>NUCLEOTIDE SEQUENCE</scope>
</reference>
<organism evidence="7 9">
    <name type="scientific">Adineta steineri</name>
    <dbReference type="NCBI Taxonomy" id="433720"/>
    <lineage>
        <taxon>Eukaryota</taxon>
        <taxon>Metazoa</taxon>
        <taxon>Spiralia</taxon>
        <taxon>Gnathifera</taxon>
        <taxon>Rotifera</taxon>
        <taxon>Eurotatoria</taxon>
        <taxon>Bdelloidea</taxon>
        <taxon>Adinetida</taxon>
        <taxon>Adinetidae</taxon>
        <taxon>Adineta</taxon>
    </lineage>
</organism>
<feature type="domain" description="Helicase/UvrB N-terminal" evidence="5">
    <location>
        <begin position="34"/>
        <end position="115"/>
    </location>
</feature>